<proteinExistence type="predicted"/>
<evidence type="ECO:0000313" key="1">
    <source>
        <dbReference type="EMBL" id="RKT53544.1"/>
    </source>
</evidence>
<name>A0A495VWG4_9PSEU</name>
<dbReference type="OrthoDB" id="4296536at2"/>
<sequence>MGSRHEAKRRPTLAEIKATWPPAVDVPTAATAFGMSRSKAYELVARDEFPAKVAKYGGRIMVITASLVRTLSAED</sequence>
<keyword evidence="2" id="KW-1185">Reference proteome</keyword>
<dbReference type="AlphaFoldDB" id="A0A495VWG4"/>
<protein>
    <submittedName>
        <fullName evidence="1">CP4-57 regulatory protein AlpA</fullName>
    </submittedName>
</protein>
<comment type="caution">
    <text evidence="1">The sequence shown here is derived from an EMBL/GenBank/DDBJ whole genome shotgun (WGS) entry which is preliminary data.</text>
</comment>
<evidence type="ECO:0000313" key="2">
    <source>
        <dbReference type="Proteomes" id="UP000282084"/>
    </source>
</evidence>
<gene>
    <name evidence="1" type="ORF">C8E97_2112</name>
</gene>
<accession>A0A495VWG4</accession>
<organism evidence="1 2">
    <name type="scientific">Saccharothrix australiensis</name>
    <dbReference type="NCBI Taxonomy" id="2072"/>
    <lineage>
        <taxon>Bacteria</taxon>
        <taxon>Bacillati</taxon>
        <taxon>Actinomycetota</taxon>
        <taxon>Actinomycetes</taxon>
        <taxon>Pseudonocardiales</taxon>
        <taxon>Pseudonocardiaceae</taxon>
        <taxon>Saccharothrix</taxon>
    </lineage>
</organism>
<dbReference type="Proteomes" id="UP000282084">
    <property type="component" value="Unassembled WGS sequence"/>
</dbReference>
<dbReference type="EMBL" id="RBXO01000001">
    <property type="protein sequence ID" value="RKT53544.1"/>
    <property type="molecule type" value="Genomic_DNA"/>
</dbReference>
<reference evidence="1 2" key="1">
    <citation type="submission" date="2018-10" db="EMBL/GenBank/DDBJ databases">
        <title>Sequencing the genomes of 1000 actinobacteria strains.</title>
        <authorList>
            <person name="Klenk H.-P."/>
        </authorList>
    </citation>
    <scope>NUCLEOTIDE SEQUENCE [LARGE SCALE GENOMIC DNA]</scope>
    <source>
        <strain evidence="1 2">DSM 43800</strain>
    </source>
</reference>